<evidence type="ECO:0000256" key="2">
    <source>
        <dbReference type="ARBA" id="ARBA00012483"/>
    </source>
</evidence>
<dbReference type="InterPro" id="IPR017907">
    <property type="entry name" value="Znf_RING_CS"/>
</dbReference>
<dbReference type="PANTHER" id="PTHR46077">
    <property type="entry name" value="E3 UBIQUITIN-PROTEIN LIGASE TOPORS"/>
    <property type="match status" value="1"/>
</dbReference>
<accession>A0A8B9C9H1</accession>
<comment type="catalytic activity">
    <reaction evidence="1">
        <text>S-ubiquitinyl-[E2 ubiquitin-conjugating enzyme]-L-cysteine + [acceptor protein]-L-lysine = [E2 ubiquitin-conjugating enzyme]-L-cysteine + N(6)-ubiquitinyl-[acceptor protein]-L-lysine.</text>
        <dbReference type="EC" id="2.3.2.27"/>
    </reaction>
</comment>
<keyword evidence="5 9" id="KW-0863">Zinc-finger</keyword>
<reference evidence="12" key="1">
    <citation type="submission" date="2025-08" db="UniProtKB">
        <authorList>
            <consortium name="Ensembl"/>
        </authorList>
    </citation>
    <scope>IDENTIFICATION</scope>
</reference>
<evidence type="ECO:0000256" key="10">
    <source>
        <dbReference type="SAM" id="MobiDB-lite"/>
    </source>
</evidence>
<evidence type="ECO:0000256" key="7">
    <source>
        <dbReference type="ARBA" id="ARBA00023015"/>
    </source>
</evidence>
<dbReference type="PANTHER" id="PTHR46077:SF1">
    <property type="entry name" value="TOP1 BINDING ARGININE_SERINE RICH PROTEIN, E3 UBIQUITIN LIGASE"/>
    <property type="match status" value="1"/>
</dbReference>
<evidence type="ECO:0000256" key="4">
    <source>
        <dbReference type="ARBA" id="ARBA00022723"/>
    </source>
</evidence>
<dbReference type="SUPFAM" id="SSF57850">
    <property type="entry name" value="RING/U-box"/>
    <property type="match status" value="1"/>
</dbReference>
<feature type="compositionally biased region" description="Polar residues" evidence="10">
    <location>
        <begin position="87"/>
        <end position="96"/>
    </location>
</feature>
<protein>
    <recommendedName>
        <fullName evidence="2">RING-type E3 ubiquitin transferase</fullName>
        <ecNumber evidence="2">2.3.2.27</ecNumber>
    </recommendedName>
</protein>
<sequence>MKFNKSRCQILHLGQGNPGARPGHKSVARFHQSGAVCAPPDEHHWRSLVAEPVFAPVPGGPCQERLSSSSWPRRPFLRAPPGLSPLPKTQQAQSLGLSRARPPQRPAGSGQGTRGLVSPAQELKCPICCEAQTDIAYTMPCEHQFCLGCILRWAKLKAECPLCREAVIAHFYPHLEILCGMQILTIISAPVVGLILTVPNRLPHFSALSVYSRNSRNDII</sequence>
<keyword evidence="13" id="KW-1185">Reference proteome</keyword>
<dbReference type="InterPro" id="IPR013083">
    <property type="entry name" value="Znf_RING/FYVE/PHD"/>
</dbReference>
<keyword evidence="7" id="KW-0805">Transcription regulation</keyword>
<keyword evidence="8" id="KW-0804">Transcription</keyword>
<dbReference type="GO" id="GO:0000209">
    <property type="term" value="P:protein polyubiquitination"/>
    <property type="evidence" value="ECO:0007669"/>
    <property type="project" value="TreeGrafter"/>
</dbReference>
<evidence type="ECO:0000313" key="13">
    <source>
        <dbReference type="Proteomes" id="UP000694426"/>
    </source>
</evidence>
<keyword evidence="6" id="KW-0862">Zinc</keyword>
<dbReference type="GO" id="GO:0006513">
    <property type="term" value="P:protein monoubiquitination"/>
    <property type="evidence" value="ECO:0007669"/>
    <property type="project" value="TreeGrafter"/>
</dbReference>
<name>A0A8B9C9H1_9AVES</name>
<evidence type="ECO:0000256" key="8">
    <source>
        <dbReference type="ARBA" id="ARBA00023163"/>
    </source>
</evidence>
<evidence type="ECO:0000256" key="5">
    <source>
        <dbReference type="ARBA" id="ARBA00022771"/>
    </source>
</evidence>
<keyword evidence="3" id="KW-0808">Transferase</keyword>
<dbReference type="Proteomes" id="UP000694426">
    <property type="component" value="Unplaced"/>
</dbReference>
<dbReference type="Gene3D" id="3.30.40.10">
    <property type="entry name" value="Zinc/RING finger domain, C3HC4 (zinc finger)"/>
    <property type="match status" value="1"/>
</dbReference>
<reference evidence="12" key="2">
    <citation type="submission" date="2025-09" db="UniProtKB">
        <authorList>
            <consortium name="Ensembl"/>
        </authorList>
    </citation>
    <scope>IDENTIFICATION</scope>
</reference>
<dbReference type="Pfam" id="PF13639">
    <property type="entry name" value="zf-RING_2"/>
    <property type="match status" value="1"/>
</dbReference>
<organism evidence="12 13">
    <name type="scientific">Anser brachyrhynchus</name>
    <name type="common">Pink-footed goose</name>
    <dbReference type="NCBI Taxonomy" id="132585"/>
    <lineage>
        <taxon>Eukaryota</taxon>
        <taxon>Metazoa</taxon>
        <taxon>Chordata</taxon>
        <taxon>Craniata</taxon>
        <taxon>Vertebrata</taxon>
        <taxon>Euteleostomi</taxon>
        <taxon>Archelosauria</taxon>
        <taxon>Archosauria</taxon>
        <taxon>Dinosauria</taxon>
        <taxon>Saurischia</taxon>
        <taxon>Theropoda</taxon>
        <taxon>Coelurosauria</taxon>
        <taxon>Aves</taxon>
        <taxon>Neognathae</taxon>
        <taxon>Galloanserae</taxon>
        <taxon>Anseriformes</taxon>
        <taxon>Anatidae</taxon>
        <taxon>Anserinae</taxon>
        <taxon>Anser</taxon>
    </lineage>
</organism>
<feature type="region of interest" description="Disordered" evidence="10">
    <location>
        <begin position="64"/>
        <end position="116"/>
    </location>
</feature>
<dbReference type="PROSITE" id="PS50089">
    <property type="entry name" value="ZF_RING_2"/>
    <property type="match status" value="1"/>
</dbReference>
<dbReference type="PROSITE" id="PS00518">
    <property type="entry name" value="ZF_RING_1"/>
    <property type="match status" value="1"/>
</dbReference>
<dbReference type="GO" id="GO:0008270">
    <property type="term" value="F:zinc ion binding"/>
    <property type="evidence" value="ECO:0007669"/>
    <property type="project" value="UniProtKB-KW"/>
</dbReference>
<dbReference type="SMART" id="SM00184">
    <property type="entry name" value="RING"/>
    <property type="match status" value="1"/>
</dbReference>
<dbReference type="AlphaFoldDB" id="A0A8B9C9H1"/>
<evidence type="ECO:0000259" key="11">
    <source>
        <dbReference type="PROSITE" id="PS50089"/>
    </source>
</evidence>
<evidence type="ECO:0000256" key="9">
    <source>
        <dbReference type="PROSITE-ProRule" id="PRU00175"/>
    </source>
</evidence>
<keyword evidence="4" id="KW-0479">Metal-binding</keyword>
<dbReference type="Ensembl" id="ENSABRT00000023288.1">
    <property type="protein sequence ID" value="ENSABRP00000016351.1"/>
    <property type="gene ID" value="ENSABRG00000014353.1"/>
</dbReference>
<evidence type="ECO:0000256" key="3">
    <source>
        <dbReference type="ARBA" id="ARBA00022679"/>
    </source>
</evidence>
<dbReference type="GO" id="GO:0061630">
    <property type="term" value="F:ubiquitin protein ligase activity"/>
    <property type="evidence" value="ECO:0007669"/>
    <property type="project" value="UniProtKB-EC"/>
</dbReference>
<proteinExistence type="predicted"/>
<dbReference type="GeneTree" id="ENSGT01070000254325"/>
<feature type="domain" description="RING-type" evidence="11">
    <location>
        <begin position="125"/>
        <end position="164"/>
    </location>
</feature>
<evidence type="ECO:0000256" key="1">
    <source>
        <dbReference type="ARBA" id="ARBA00000900"/>
    </source>
</evidence>
<dbReference type="InterPro" id="IPR001841">
    <property type="entry name" value="Znf_RING"/>
</dbReference>
<evidence type="ECO:0000313" key="12">
    <source>
        <dbReference type="Ensembl" id="ENSABRP00000016351.1"/>
    </source>
</evidence>
<evidence type="ECO:0000256" key="6">
    <source>
        <dbReference type="ARBA" id="ARBA00022833"/>
    </source>
</evidence>
<dbReference type="EC" id="2.3.2.27" evidence="2"/>